<keyword evidence="2" id="KW-0378">Hydrolase</keyword>
<evidence type="ECO:0000313" key="7">
    <source>
        <dbReference type="Proteomes" id="UP000290037"/>
    </source>
</evidence>
<dbReference type="GO" id="GO:0051301">
    <property type="term" value="P:cell division"/>
    <property type="evidence" value="ECO:0007669"/>
    <property type="project" value="UniProtKB-KW"/>
</dbReference>
<evidence type="ECO:0000259" key="5">
    <source>
        <dbReference type="PROSITE" id="PS51178"/>
    </source>
</evidence>
<dbReference type="InterPro" id="IPR012338">
    <property type="entry name" value="Beta-lactam/transpept-like"/>
</dbReference>
<feature type="transmembrane region" description="Helical" evidence="4">
    <location>
        <begin position="12"/>
        <end position="30"/>
    </location>
</feature>
<keyword evidence="7" id="KW-1185">Reference proteome</keyword>
<dbReference type="SUPFAM" id="SSF56601">
    <property type="entry name" value="beta-lactamase/transpeptidase-like"/>
    <property type="match status" value="1"/>
</dbReference>
<comment type="caution">
    <text evidence="6">The sequence shown here is derived from an EMBL/GenBank/DDBJ whole genome shotgun (WGS) entry which is preliminary data.</text>
</comment>
<dbReference type="InterPro" id="IPR050515">
    <property type="entry name" value="Beta-lactam/transpept"/>
</dbReference>
<keyword evidence="2" id="KW-0121">Carboxypeptidase</keyword>
<keyword evidence="3 4" id="KW-0472">Membrane</keyword>
<keyword evidence="4" id="KW-1133">Transmembrane helix</keyword>
<dbReference type="Gene3D" id="3.40.710.10">
    <property type="entry name" value="DD-peptidase/beta-lactamase superfamily"/>
    <property type="match status" value="1"/>
</dbReference>
<feature type="domain" description="PASTA" evidence="5">
    <location>
        <begin position="606"/>
        <end position="664"/>
    </location>
</feature>
<dbReference type="SMART" id="SM00740">
    <property type="entry name" value="PASTA"/>
    <property type="match status" value="1"/>
</dbReference>
<dbReference type="SUPFAM" id="SSF54184">
    <property type="entry name" value="Penicillin-binding protein 2x (pbp-2x), c-terminal domain"/>
    <property type="match status" value="1"/>
</dbReference>
<keyword evidence="4" id="KW-0812">Transmembrane</keyword>
<dbReference type="Gene3D" id="3.30.10.20">
    <property type="match status" value="1"/>
</dbReference>
<reference evidence="6 7" key="1">
    <citation type="submission" date="2018-07" db="EMBL/GenBank/DDBJ databases">
        <title>Leeuwenhoekiella genomics.</title>
        <authorList>
            <person name="Tahon G."/>
            <person name="Willems A."/>
        </authorList>
    </citation>
    <scope>NUCLEOTIDE SEQUENCE [LARGE SCALE GENOMIC DNA]</scope>
    <source>
        <strain evidence="6 7">LMG 24856</strain>
    </source>
</reference>
<evidence type="ECO:0000256" key="3">
    <source>
        <dbReference type="ARBA" id="ARBA00023136"/>
    </source>
</evidence>
<dbReference type="Gene3D" id="3.90.1310.10">
    <property type="entry name" value="Penicillin-binding protein 2a (Domain 2)"/>
    <property type="match status" value="1"/>
</dbReference>
<keyword evidence="2" id="KW-0645">Protease</keyword>
<dbReference type="CDD" id="cd06575">
    <property type="entry name" value="PASTA_Pbp2x-like_2"/>
    <property type="match status" value="1"/>
</dbReference>
<dbReference type="InterPro" id="IPR036138">
    <property type="entry name" value="PBP_dimer_sf"/>
</dbReference>
<sequence length="664" mass="74322">MATSEKNILNRMYLVAGGMFLFALFVAFKLCDIQLAEGDKYKELAEARTERMFTIPANRGNLYAGDGSLLATSVPKYDIRFDALAPKQTDFEENIQGLSKGLAEQLGKPQSYYIDLLRKARVNKNRYLLLARNLGYSKYLAIKKLPLFNKGPYKGGIITEQRTVREHPLDKIAERTIGYDRLTEYGRYSEAGLEGAFGPYLRGKEGRRLKQRIAKGQWKPIGDDNIVEPQDGYDVISTIDVNIQDIAHHALLASLEKFEADHGCVVVMETKTGEIKAISNLGRTEDGDGYYEDRNYAVYESAEPGSTFKLMAMVAALEDRVIDTSDVVDTENGRVRFYNRTVYDSHWGGYGKISAARAFELSSNTAFAKIINEGYKDDPKRFLKRLYNMGLNDKLGLEIKGEGSPKFPYPGDANWYGTTLPWMAFGYGVSLTPLQTLTFYNAIANDGEMVKPRFIKEVKKWDASIEKFEKEVINPAICSQSTIDKAQEMMKNVVERGTGKDIYSKNFSMSGKTGTCQTEYWKEEGKYIASFAGYFPAENPEYSCIVVIHKPNKKIGYYGGVVAAPVFRKIAQKVYSDTPLVDEVKLADANTSSVEKDFENYYQQAQKAAETIPNVRGMSGMDAVSLLENLGLQVEFSGSGKVKSQSLKAGQKLSKNQKIILQLS</sequence>
<dbReference type="Pfam" id="PF03793">
    <property type="entry name" value="PASTA"/>
    <property type="match status" value="1"/>
</dbReference>
<keyword evidence="6" id="KW-0131">Cell cycle</keyword>
<name>A0ABY0D3M7_9FLAO</name>
<dbReference type="InterPro" id="IPR005543">
    <property type="entry name" value="PASTA_dom"/>
</dbReference>
<protein>
    <submittedName>
        <fullName evidence="6">Cell division protein FtsI (Penicillin-binding protein 3)</fullName>
    </submittedName>
</protein>
<comment type="subcellular location">
    <subcellularLocation>
        <location evidence="1">Membrane</location>
    </subcellularLocation>
</comment>
<evidence type="ECO:0000256" key="4">
    <source>
        <dbReference type="SAM" id="Phobius"/>
    </source>
</evidence>
<proteinExistence type="predicted"/>
<evidence type="ECO:0000256" key="2">
    <source>
        <dbReference type="ARBA" id="ARBA00022645"/>
    </source>
</evidence>
<dbReference type="SUPFAM" id="SSF56519">
    <property type="entry name" value="Penicillin binding protein dimerisation domain"/>
    <property type="match status" value="1"/>
</dbReference>
<gene>
    <name evidence="6" type="ORF">DSM01_1645</name>
</gene>
<dbReference type="Pfam" id="PF00905">
    <property type="entry name" value="Transpeptidase"/>
    <property type="match status" value="1"/>
</dbReference>
<dbReference type="PANTHER" id="PTHR30627">
    <property type="entry name" value="PEPTIDOGLYCAN D,D-TRANSPEPTIDASE"/>
    <property type="match status" value="1"/>
</dbReference>
<dbReference type="Proteomes" id="UP000290037">
    <property type="component" value="Unassembled WGS sequence"/>
</dbReference>
<dbReference type="Gene3D" id="3.30.450.330">
    <property type="match status" value="1"/>
</dbReference>
<dbReference type="InterPro" id="IPR001460">
    <property type="entry name" value="PCN-bd_Tpept"/>
</dbReference>
<keyword evidence="6" id="KW-0132">Cell division</keyword>
<dbReference type="Pfam" id="PF03717">
    <property type="entry name" value="PBP_dimer"/>
    <property type="match status" value="1"/>
</dbReference>
<evidence type="ECO:0000256" key="1">
    <source>
        <dbReference type="ARBA" id="ARBA00004370"/>
    </source>
</evidence>
<evidence type="ECO:0000313" key="6">
    <source>
        <dbReference type="EMBL" id="RXG29544.1"/>
    </source>
</evidence>
<accession>A0ABY0D3M7</accession>
<dbReference type="RefSeq" id="WP_072983296.1">
    <property type="nucleotide sequence ID" value="NZ_FQXT01000004.1"/>
</dbReference>
<organism evidence="6 7">
    <name type="scientific">Leeuwenhoekiella palythoae</name>
    <dbReference type="NCBI Taxonomy" id="573501"/>
    <lineage>
        <taxon>Bacteria</taxon>
        <taxon>Pseudomonadati</taxon>
        <taxon>Bacteroidota</taxon>
        <taxon>Flavobacteriia</taxon>
        <taxon>Flavobacteriales</taxon>
        <taxon>Flavobacteriaceae</taxon>
        <taxon>Leeuwenhoekiella</taxon>
    </lineage>
</organism>
<dbReference type="PANTHER" id="PTHR30627:SF1">
    <property type="entry name" value="PEPTIDOGLYCAN D,D-TRANSPEPTIDASE FTSI"/>
    <property type="match status" value="1"/>
</dbReference>
<dbReference type="InterPro" id="IPR005311">
    <property type="entry name" value="PBP_dimer"/>
</dbReference>
<dbReference type="PROSITE" id="PS51178">
    <property type="entry name" value="PASTA"/>
    <property type="match status" value="1"/>
</dbReference>
<dbReference type="EMBL" id="QOVN01000003">
    <property type="protein sequence ID" value="RXG29544.1"/>
    <property type="molecule type" value="Genomic_DNA"/>
</dbReference>